<evidence type="ECO:0000313" key="2">
    <source>
        <dbReference type="Proteomes" id="UP000029558"/>
    </source>
</evidence>
<dbReference type="AlphaFoldDB" id="A0AAC8ZP38"/>
<sequence length="241" mass="27662">MLSNLLAFKEALPASININVQLNKLKSYLMSAKKDKESKETQKTEDALEEEPKESISVGFKGSTKLLQLFKKIELCMELSNQSRQFEAALFYKDIQEELTNFDPITYFPEVFIPFYRNLSKSYVKIQNFIENSQDTLEWHIAEQMYKSSPEALVSGGEIYQAEELENTHEVSDFIREHQSILPSMGVINDKSYSRISQAIIGDEEVEQEESVENAIEEQEAGDDYSAVDNDRSHTLRAMEC</sequence>
<name>A0AAC8ZP38_PISSA</name>
<organism evidence="1 2">
    <name type="scientific">Piscirickettsia salmonis</name>
    <dbReference type="NCBI Taxonomy" id="1238"/>
    <lineage>
        <taxon>Bacteria</taxon>
        <taxon>Pseudomonadati</taxon>
        <taxon>Pseudomonadota</taxon>
        <taxon>Gammaproteobacteria</taxon>
        <taxon>Thiotrichales</taxon>
        <taxon>Piscirickettsiaceae</taxon>
        <taxon>Piscirickettsia</taxon>
    </lineage>
</organism>
<dbReference type="Proteomes" id="UP000029558">
    <property type="component" value="Chromosome"/>
</dbReference>
<dbReference type="NCBIfam" id="NF041244">
    <property type="entry name" value="IglI_fam"/>
    <property type="match status" value="1"/>
</dbReference>
<gene>
    <name evidence="1" type="ORF">KU39_1787</name>
</gene>
<accession>A0AAC8ZP38</accession>
<proteinExistence type="predicted"/>
<dbReference type="EMBL" id="CP012508">
    <property type="protein sequence ID" value="ALB22967.1"/>
    <property type="molecule type" value="Genomic_DNA"/>
</dbReference>
<protein>
    <submittedName>
        <fullName evidence="1">Phage tail protein</fullName>
    </submittedName>
</protein>
<evidence type="ECO:0000313" key="1">
    <source>
        <dbReference type="EMBL" id="ALB22967.1"/>
    </source>
</evidence>
<reference evidence="1 2" key="1">
    <citation type="journal article" date="2014" name="Genome Announc.">
        <title>Comparative Genome Analysis of Two Isolates of the Fish Pathogen Piscirickettsia salmonis from Different Hosts Reveals Major Differences in Virulence-Associated Secretion Systems.</title>
        <authorList>
            <person name="Bohle H."/>
            <person name="Henriquez P."/>
            <person name="Grothusen H."/>
            <person name="Navas E."/>
            <person name="Sandoval A."/>
            <person name="Bustamante F."/>
            <person name="Bustos P."/>
            <person name="Mancilla M."/>
        </authorList>
    </citation>
    <scope>NUCLEOTIDE SEQUENCE [LARGE SCALE GENOMIC DNA]</scope>
    <source>
        <strain evidence="2">B1-32597</strain>
    </source>
</reference>